<dbReference type="InterPro" id="IPR036390">
    <property type="entry name" value="WH_DNA-bd_sf"/>
</dbReference>
<gene>
    <name evidence="2" type="ORF">GCM10007304_41860</name>
</gene>
<organism evidence="2 3">
    <name type="scientific">Rhodococcoides trifolii</name>
    <dbReference type="NCBI Taxonomy" id="908250"/>
    <lineage>
        <taxon>Bacteria</taxon>
        <taxon>Bacillati</taxon>
        <taxon>Actinomycetota</taxon>
        <taxon>Actinomycetes</taxon>
        <taxon>Mycobacteriales</taxon>
        <taxon>Nocardiaceae</taxon>
        <taxon>Rhodococcoides</taxon>
    </lineage>
</organism>
<evidence type="ECO:0000259" key="1">
    <source>
        <dbReference type="PROSITE" id="PS50995"/>
    </source>
</evidence>
<proteinExistence type="predicted"/>
<dbReference type="EMBL" id="BMCU01000005">
    <property type="protein sequence ID" value="GGG23619.1"/>
    <property type="molecule type" value="Genomic_DNA"/>
</dbReference>
<dbReference type="SUPFAM" id="SSF46785">
    <property type="entry name" value="Winged helix' DNA-binding domain"/>
    <property type="match status" value="1"/>
</dbReference>
<sequence length="148" mass="16047">MADDPHVLVHKLRALTVDLNSLGAEFARKNGLHPTDVRALICLLDARRAGVAATPGYLGKQLRLESASVTALVDRLVAAGHVRRERDSRDRRRVSITVTPSAVELGSQFFGPALEAASSEIERLSPAEQQVVDRFLDSMLGAIRRPGS</sequence>
<keyword evidence="3" id="KW-1185">Reference proteome</keyword>
<dbReference type="Proteomes" id="UP000654257">
    <property type="component" value="Unassembled WGS sequence"/>
</dbReference>
<dbReference type="AlphaFoldDB" id="A0A917G627"/>
<dbReference type="PANTHER" id="PTHR33164">
    <property type="entry name" value="TRANSCRIPTIONAL REGULATOR, MARR FAMILY"/>
    <property type="match status" value="1"/>
</dbReference>
<dbReference type="InterPro" id="IPR039422">
    <property type="entry name" value="MarR/SlyA-like"/>
</dbReference>
<evidence type="ECO:0000313" key="3">
    <source>
        <dbReference type="Proteomes" id="UP000654257"/>
    </source>
</evidence>
<dbReference type="GO" id="GO:0003700">
    <property type="term" value="F:DNA-binding transcription factor activity"/>
    <property type="evidence" value="ECO:0007669"/>
    <property type="project" value="InterPro"/>
</dbReference>
<accession>A0A917G627</accession>
<dbReference type="InterPro" id="IPR036388">
    <property type="entry name" value="WH-like_DNA-bd_sf"/>
</dbReference>
<dbReference type="InterPro" id="IPR000835">
    <property type="entry name" value="HTH_MarR-typ"/>
</dbReference>
<comment type="caution">
    <text evidence="2">The sequence shown here is derived from an EMBL/GenBank/DDBJ whole genome shotgun (WGS) entry which is preliminary data.</text>
</comment>
<dbReference type="PROSITE" id="PS50995">
    <property type="entry name" value="HTH_MARR_2"/>
    <property type="match status" value="1"/>
</dbReference>
<dbReference type="PRINTS" id="PR00598">
    <property type="entry name" value="HTHMARR"/>
</dbReference>
<dbReference type="RefSeq" id="WP_188546844.1">
    <property type="nucleotide sequence ID" value="NZ_BMCU01000005.1"/>
</dbReference>
<protein>
    <submittedName>
        <fullName evidence="2">Transcriptional regulator</fullName>
    </submittedName>
</protein>
<reference evidence="2" key="1">
    <citation type="journal article" date="2014" name="Int. J. Syst. Evol. Microbiol.">
        <title>Complete genome sequence of Corynebacterium casei LMG S-19264T (=DSM 44701T), isolated from a smear-ripened cheese.</title>
        <authorList>
            <consortium name="US DOE Joint Genome Institute (JGI-PGF)"/>
            <person name="Walter F."/>
            <person name="Albersmeier A."/>
            <person name="Kalinowski J."/>
            <person name="Ruckert C."/>
        </authorList>
    </citation>
    <scope>NUCLEOTIDE SEQUENCE</scope>
    <source>
        <strain evidence="2">CCM 7905</strain>
    </source>
</reference>
<dbReference type="Gene3D" id="1.10.10.10">
    <property type="entry name" value="Winged helix-like DNA-binding domain superfamily/Winged helix DNA-binding domain"/>
    <property type="match status" value="1"/>
</dbReference>
<evidence type="ECO:0000313" key="2">
    <source>
        <dbReference type="EMBL" id="GGG23619.1"/>
    </source>
</evidence>
<dbReference type="Pfam" id="PF12802">
    <property type="entry name" value="MarR_2"/>
    <property type="match status" value="1"/>
</dbReference>
<reference evidence="2" key="2">
    <citation type="submission" date="2020-09" db="EMBL/GenBank/DDBJ databases">
        <authorList>
            <person name="Sun Q."/>
            <person name="Sedlacek I."/>
        </authorList>
    </citation>
    <scope>NUCLEOTIDE SEQUENCE</scope>
    <source>
        <strain evidence="2">CCM 7905</strain>
    </source>
</reference>
<feature type="domain" description="HTH marR-type" evidence="1">
    <location>
        <begin position="5"/>
        <end position="141"/>
    </location>
</feature>
<dbReference type="GO" id="GO:0006950">
    <property type="term" value="P:response to stress"/>
    <property type="evidence" value="ECO:0007669"/>
    <property type="project" value="TreeGrafter"/>
</dbReference>
<dbReference type="PANTHER" id="PTHR33164:SF106">
    <property type="entry name" value="TRANSCRIPTIONAL REGULATORY PROTEIN"/>
    <property type="match status" value="1"/>
</dbReference>
<dbReference type="SMART" id="SM00347">
    <property type="entry name" value="HTH_MARR"/>
    <property type="match status" value="1"/>
</dbReference>
<name>A0A917G627_9NOCA</name>